<reference evidence="1" key="2">
    <citation type="journal article" date="2021" name="PeerJ">
        <title>Extensive microbial diversity within the chicken gut microbiome revealed by metagenomics and culture.</title>
        <authorList>
            <person name="Gilroy R."/>
            <person name="Ravi A."/>
            <person name="Getino M."/>
            <person name="Pursley I."/>
            <person name="Horton D.L."/>
            <person name="Alikhan N.F."/>
            <person name="Baker D."/>
            <person name="Gharbi K."/>
            <person name="Hall N."/>
            <person name="Watson M."/>
            <person name="Adriaenssens E.M."/>
            <person name="Foster-Nyarko E."/>
            <person name="Jarju S."/>
            <person name="Secka A."/>
            <person name="Antonio M."/>
            <person name="Oren A."/>
            <person name="Chaudhuri R.R."/>
            <person name="La Ragione R."/>
            <person name="Hildebrand F."/>
            <person name="Pallen M.J."/>
        </authorList>
    </citation>
    <scope>NUCLEOTIDE SEQUENCE</scope>
    <source>
        <strain evidence="1">CHK136-897</strain>
    </source>
</reference>
<evidence type="ECO:0000313" key="2">
    <source>
        <dbReference type="Proteomes" id="UP000824142"/>
    </source>
</evidence>
<dbReference type="EMBL" id="DVNO01000030">
    <property type="protein sequence ID" value="HIU65661.1"/>
    <property type="molecule type" value="Genomic_DNA"/>
</dbReference>
<dbReference type="Proteomes" id="UP000824142">
    <property type="component" value="Unassembled WGS sequence"/>
</dbReference>
<accession>A0A9D1SMI4</accession>
<evidence type="ECO:0000313" key="1">
    <source>
        <dbReference type="EMBL" id="HIU65661.1"/>
    </source>
</evidence>
<sequence length="88" mass="10456">MNEERQSFKRFMEGKTDKELSLENLMALVTSLEQRAKILRAFAIMQEVANLKRSIQKNANKKVIKSIQKKYEFYLDLISNMEQNKKEK</sequence>
<name>A0A9D1SMI4_9PROT</name>
<gene>
    <name evidence="1" type="ORF">IAC63_03420</name>
</gene>
<reference evidence="1" key="1">
    <citation type="submission" date="2020-10" db="EMBL/GenBank/DDBJ databases">
        <authorList>
            <person name="Gilroy R."/>
        </authorList>
    </citation>
    <scope>NUCLEOTIDE SEQUENCE</scope>
    <source>
        <strain evidence="1">CHK136-897</strain>
    </source>
</reference>
<organism evidence="1 2">
    <name type="scientific">Candidatus Enterousia avicola</name>
    <dbReference type="NCBI Taxonomy" id="2840787"/>
    <lineage>
        <taxon>Bacteria</taxon>
        <taxon>Pseudomonadati</taxon>
        <taxon>Pseudomonadota</taxon>
        <taxon>Alphaproteobacteria</taxon>
        <taxon>Candidatus Enterousia</taxon>
    </lineage>
</organism>
<dbReference type="AlphaFoldDB" id="A0A9D1SMI4"/>
<protein>
    <submittedName>
        <fullName evidence="1">Uncharacterized protein</fullName>
    </submittedName>
</protein>
<comment type="caution">
    <text evidence="1">The sequence shown here is derived from an EMBL/GenBank/DDBJ whole genome shotgun (WGS) entry which is preliminary data.</text>
</comment>
<proteinExistence type="predicted"/>